<accession>A0A553IH31</accession>
<reference evidence="2 3" key="1">
    <citation type="submission" date="2019-07" db="EMBL/GenBank/DDBJ databases">
        <title>Genome sequence of Acholeplasma laidlawii strain with increased resistance to erythromycin.</title>
        <authorList>
            <person name="Medvedeva E.S."/>
            <person name="Baranova N.B."/>
            <person name="Siniagina M.N."/>
            <person name="Mouzykantov A."/>
            <person name="Chernova O.A."/>
            <person name="Chernov V.M."/>
        </authorList>
    </citation>
    <scope>NUCLEOTIDE SEQUENCE [LARGE SCALE GENOMIC DNA]</scope>
    <source>
        <strain evidence="2 3">PG8REry</strain>
    </source>
</reference>
<dbReference type="GeneID" id="41339211"/>
<dbReference type="Gene3D" id="2.160.20.110">
    <property type="match status" value="3"/>
</dbReference>
<protein>
    <recommendedName>
        <fullName evidence="4">GLUG domain-containing protein</fullName>
    </recommendedName>
</protein>
<dbReference type="PROSITE" id="PS51257">
    <property type="entry name" value="PROKAR_LIPOPROTEIN"/>
    <property type="match status" value="1"/>
</dbReference>
<evidence type="ECO:0008006" key="4">
    <source>
        <dbReference type="Google" id="ProtNLM"/>
    </source>
</evidence>
<dbReference type="RefSeq" id="WP_012243006.1">
    <property type="nucleotide sequence ID" value="NZ_JACAOE010000001.1"/>
</dbReference>
<feature type="signal peptide" evidence="1">
    <location>
        <begin position="1"/>
        <end position="18"/>
    </location>
</feature>
<gene>
    <name evidence="2" type="ORF">FNV44_00275</name>
</gene>
<comment type="caution">
    <text evidence="2">The sequence shown here is derived from an EMBL/GenBank/DDBJ whole genome shotgun (WGS) entry which is preliminary data.</text>
</comment>
<organism evidence="2 3">
    <name type="scientific">Acholeplasma laidlawii</name>
    <dbReference type="NCBI Taxonomy" id="2148"/>
    <lineage>
        <taxon>Bacteria</taxon>
        <taxon>Bacillati</taxon>
        <taxon>Mycoplasmatota</taxon>
        <taxon>Mollicutes</taxon>
        <taxon>Acholeplasmatales</taxon>
        <taxon>Acholeplasmataceae</taxon>
        <taxon>Acholeplasma</taxon>
    </lineage>
</organism>
<dbReference type="Proteomes" id="UP000315938">
    <property type="component" value="Unassembled WGS sequence"/>
</dbReference>
<evidence type="ECO:0000313" key="3">
    <source>
        <dbReference type="Proteomes" id="UP000315938"/>
    </source>
</evidence>
<dbReference type="EMBL" id="VKID01000001">
    <property type="protein sequence ID" value="TRX99509.1"/>
    <property type="molecule type" value="Genomic_DNA"/>
</dbReference>
<proteinExistence type="predicted"/>
<name>A0A553IH31_ACHLA</name>
<sequence length="939" mass="98911">MKKIITMMLLVLSLVLVACTPSEEPPTTVPDVESIEFNMTSTTVAPGEHTLVAKALPEGSNQQIRFSIQGIVSGVSITGNKLNVGNAVEDGMKFTVVATSVYDPTIRATLEFTVVNVGVEVVEIRTEEELRAIHTNEGGLSLSYVLMNDIELTAPWTPIGIAEVETDSGQIIPGTPFNGIFNGNGFTISGILVESEEPLFNAGFFAQIGATAIVKNTTFEGIVNATGWSGGIAGINEGLIENVVSNVRVTVTGTSAGSLVSVNRGLIQYAYGIGKVVSETNPNTSGRSAGLVVANDGSMIEVYGDYQALETPNYTAFSPSTNPMYMLPTVDMKTSSTWASFDADVWYIENGTYPLLKHEGFVPPVIVPELGITIKNTELNHDVEVSSELQINAEVINPEGSEVIIYALKEAVAGVSVSESGLVTFDTALISANFQFTVVVTIDGTEISAEKTFTGVYNPEIVDDTVYIETETQLLNLLAGQTNPDNLSKTFVLLNDIVLTSNWTAIGIAPNEDEGVVGVPFTGVFDGQGYKISGISMPGGGWNKGFFGYIGTTGVVKNTHFEGNIEANAWSGALAANNSGTIMDVVVDIEVYVWGNNGGAIVEHNHGLLKNIIVLGKAVSDSGPTAVGLVVTNFGTLEDVYANVDTVGTPNLVSNGGVADDGTHIISAESFVAAATYVNFDSATWLIVDGQVPQLINEDTVLPEVVVYIETEAELLSLLAGQTDPEALSKTYKLKNDIVLTTDWTAVGIAPNEDEAIVGIPFTGVFDGQGYKISGINMPGGGWNKGFFGYIGETGVVKNTHFEGFLEANAWSGALAANNSGTIQDVVVDIEVYVWGANGGAIVEHNHGLLKNIIVLGKAVSDNGPTAVGLVVTNFGTLENVFANVDTVGTPNLVSFGGVADDGTYIISAESFVAAATYVNFSSDVWTIIDGSTPVLKQA</sequence>
<evidence type="ECO:0000256" key="1">
    <source>
        <dbReference type="SAM" id="SignalP"/>
    </source>
</evidence>
<feature type="chain" id="PRO_5022733017" description="GLUG domain-containing protein" evidence="1">
    <location>
        <begin position="19"/>
        <end position="939"/>
    </location>
</feature>
<dbReference type="AlphaFoldDB" id="A0A553IH31"/>
<evidence type="ECO:0000313" key="2">
    <source>
        <dbReference type="EMBL" id="TRX99509.1"/>
    </source>
</evidence>
<keyword evidence="1" id="KW-0732">Signal</keyword>